<organism evidence="1 2">
    <name type="scientific">Eretmocerus hayati</name>
    <dbReference type="NCBI Taxonomy" id="131215"/>
    <lineage>
        <taxon>Eukaryota</taxon>
        <taxon>Metazoa</taxon>
        <taxon>Ecdysozoa</taxon>
        <taxon>Arthropoda</taxon>
        <taxon>Hexapoda</taxon>
        <taxon>Insecta</taxon>
        <taxon>Pterygota</taxon>
        <taxon>Neoptera</taxon>
        <taxon>Endopterygota</taxon>
        <taxon>Hymenoptera</taxon>
        <taxon>Apocrita</taxon>
        <taxon>Proctotrupomorpha</taxon>
        <taxon>Chalcidoidea</taxon>
        <taxon>Aphelinidae</taxon>
        <taxon>Aphelininae</taxon>
        <taxon>Eretmocerus</taxon>
    </lineage>
</organism>
<keyword evidence="2" id="KW-1185">Reference proteome</keyword>
<evidence type="ECO:0000313" key="1">
    <source>
        <dbReference type="EMBL" id="KAJ8684369.1"/>
    </source>
</evidence>
<reference evidence="1" key="1">
    <citation type="submission" date="2023-04" db="EMBL/GenBank/DDBJ databases">
        <title>A chromosome-level genome assembly of the parasitoid wasp Eretmocerus hayati.</title>
        <authorList>
            <person name="Zhong Y."/>
            <person name="Liu S."/>
            <person name="Liu Y."/>
        </authorList>
    </citation>
    <scope>NUCLEOTIDE SEQUENCE</scope>
    <source>
        <strain evidence="1">ZJU_SS_LIU_2023</strain>
    </source>
</reference>
<dbReference type="Proteomes" id="UP001239111">
    <property type="component" value="Chromosome 1"/>
</dbReference>
<accession>A0ACC2PLB0</accession>
<name>A0ACC2PLB0_9HYME</name>
<proteinExistence type="predicted"/>
<sequence length="229" mass="25570">MHVVAVNFLIRQAGILGFEFLKDQDAVLSLEKNSVTLEDYLGTSIPSLPHSTIHLSARTKQLCTLAVQNLEEEGKYIPRFEAGPGIYGGECLVTVTNDICEMFIINPTMGHISLTLPPVILREFQTDTFPRKLAKLMTRCTEKQRDSEREKRILNANSLSESAPLLPKVNGIIEARVYRIFIGSEDVKGTGLVTSGERQNCERDQMEMFDEDLPLATPGLGNMMNSQLR</sequence>
<comment type="caution">
    <text evidence="1">The sequence shown here is derived from an EMBL/GenBank/DDBJ whole genome shotgun (WGS) entry which is preliminary data.</text>
</comment>
<evidence type="ECO:0000313" key="2">
    <source>
        <dbReference type="Proteomes" id="UP001239111"/>
    </source>
</evidence>
<gene>
    <name evidence="1" type="ORF">QAD02_020161</name>
</gene>
<dbReference type="EMBL" id="CM056741">
    <property type="protein sequence ID" value="KAJ8684369.1"/>
    <property type="molecule type" value="Genomic_DNA"/>
</dbReference>
<protein>
    <submittedName>
        <fullName evidence="1">Uncharacterized protein</fullName>
    </submittedName>
</protein>